<keyword evidence="4" id="KW-1185">Reference proteome</keyword>
<dbReference type="SMART" id="SM00867">
    <property type="entry name" value="YceI"/>
    <property type="match status" value="1"/>
</dbReference>
<gene>
    <name evidence="3" type="ORF">GA0061102_102473</name>
</gene>
<dbReference type="EMBL" id="FMAH01000024">
    <property type="protein sequence ID" value="SCB36134.1"/>
    <property type="molecule type" value="Genomic_DNA"/>
</dbReference>
<reference evidence="4" key="1">
    <citation type="submission" date="2016-08" db="EMBL/GenBank/DDBJ databases">
        <authorList>
            <person name="Varghese N."/>
            <person name="Submissions Spin"/>
        </authorList>
    </citation>
    <scope>NUCLEOTIDE SEQUENCE [LARGE SCALE GENOMIC DNA]</scope>
    <source>
        <strain evidence="4">HAMBI 2971</strain>
    </source>
</reference>
<dbReference type="RefSeq" id="WP_092852141.1">
    <property type="nucleotide sequence ID" value="NZ_FMAH01000024.1"/>
</dbReference>
<feature type="chain" id="PRO_5008685210" evidence="1">
    <location>
        <begin position="29"/>
        <end position="195"/>
    </location>
</feature>
<feature type="domain" description="Lipid/polyisoprenoid-binding YceI-like" evidence="2">
    <location>
        <begin position="32"/>
        <end position="192"/>
    </location>
</feature>
<evidence type="ECO:0000313" key="3">
    <source>
        <dbReference type="EMBL" id="SCB36134.1"/>
    </source>
</evidence>
<dbReference type="InterPro" id="IPR007372">
    <property type="entry name" value="Lipid/polyisoprenoid-bd_YceI"/>
</dbReference>
<proteinExistence type="predicted"/>
<accession>A0A1C3W8P8</accession>
<dbReference type="AlphaFoldDB" id="A0A1C3W8P8"/>
<evidence type="ECO:0000256" key="1">
    <source>
        <dbReference type="SAM" id="SignalP"/>
    </source>
</evidence>
<dbReference type="Pfam" id="PF04264">
    <property type="entry name" value="YceI"/>
    <property type="match status" value="1"/>
</dbReference>
<evidence type="ECO:0000313" key="4">
    <source>
        <dbReference type="Proteomes" id="UP000199435"/>
    </source>
</evidence>
<dbReference type="InterPro" id="IPR036761">
    <property type="entry name" value="TTHA0802/YceI-like_sf"/>
</dbReference>
<protein>
    <submittedName>
        <fullName evidence="3">Polyisoprenoid-binding protein YceI</fullName>
    </submittedName>
</protein>
<dbReference type="OrthoDB" id="1247465at2"/>
<dbReference type="PANTHER" id="PTHR34406">
    <property type="entry name" value="PROTEIN YCEI"/>
    <property type="match status" value="1"/>
</dbReference>
<feature type="signal peptide" evidence="1">
    <location>
        <begin position="1"/>
        <end position="28"/>
    </location>
</feature>
<dbReference type="Gene3D" id="2.40.128.110">
    <property type="entry name" value="Lipid/polyisoprenoid-binding, YceI-like"/>
    <property type="match status" value="1"/>
</dbReference>
<dbReference type="Proteomes" id="UP000199435">
    <property type="component" value="Unassembled WGS sequence"/>
</dbReference>
<dbReference type="STRING" id="411945.GA0061102_102473"/>
<name>A0A1C3W8P8_9HYPH</name>
<organism evidence="3 4">
    <name type="scientific">Rhizobium miluonense</name>
    <dbReference type="NCBI Taxonomy" id="411945"/>
    <lineage>
        <taxon>Bacteria</taxon>
        <taxon>Pseudomonadati</taxon>
        <taxon>Pseudomonadota</taxon>
        <taxon>Alphaproteobacteria</taxon>
        <taxon>Hyphomicrobiales</taxon>
        <taxon>Rhizobiaceae</taxon>
        <taxon>Rhizobium/Agrobacterium group</taxon>
        <taxon>Rhizobium</taxon>
    </lineage>
</organism>
<dbReference type="SUPFAM" id="SSF101874">
    <property type="entry name" value="YceI-like"/>
    <property type="match status" value="1"/>
</dbReference>
<dbReference type="PANTHER" id="PTHR34406:SF1">
    <property type="entry name" value="PROTEIN YCEI"/>
    <property type="match status" value="1"/>
</dbReference>
<evidence type="ECO:0000259" key="2">
    <source>
        <dbReference type="SMART" id="SM00867"/>
    </source>
</evidence>
<sequence>MTPFRMAAGRLAASALLMTAFVSTSSAAGAPSWKLDPGKSKLGFSGMQTGAKFQGGFSRYDAAIEFDPDHLEASHITVSIDLASATTNDKQRDTALPGKDWFDVPQFPAAKFETSAIRRKDAGTYEAVGNLTLRGVTKPITLPFTLEMNGPSAHVTGHAELDRSAFGIGQGSWSTDQWVSFAVAVDIDLTATRGN</sequence>
<keyword evidence="1" id="KW-0732">Signal</keyword>